<comment type="similarity">
    <text evidence="2">Belongs to the GtrA family.</text>
</comment>
<name>A0A1V3WMT2_MYCKA</name>
<comment type="caution">
    <text evidence="7">The sequence shown here is derived from an EMBL/GenBank/DDBJ whole genome shotgun (WGS) entry which is preliminary data.</text>
</comment>
<proteinExistence type="inferred from homology"/>
<gene>
    <name evidence="7" type="ORF">BZL30_7456</name>
</gene>
<evidence type="ECO:0000259" key="6">
    <source>
        <dbReference type="Pfam" id="PF04138"/>
    </source>
</evidence>
<keyword evidence="3" id="KW-0812">Transmembrane</keyword>
<evidence type="ECO:0000313" key="8">
    <source>
        <dbReference type="Proteomes" id="UP000189229"/>
    </source>
</evidence>
<comment type="subcellular location">
    <subcellularLocation>
        <location evidence="1">Membrane</location>
        <topology evidence="1">Multi-pass membrane protein</topology>
    </subcellularLocation>
</comment>
<reference evidence="7 8" key="1">
    <citation type="submission" date="2017-02" db="EMBL/GenBank/DDBJ databases">
        <title>Complete genome sequences of Mycobacterium kansasii strains isolated from rhesus macaques.</title>
        <authorList>
            <person name="Panda A."/>
            <person name="Nagaraj S."/>
            <person name="Zhao X."/>
            <person name="Tettelin H."/>
            <person name="Detolla L.J."/>
        </authorList>
    </citation>
    <scope>NUCLEOTIDE SEQUENCE [LARGE SCALE GENOMIC DNA]</scope>
    <source>
        <strain evidence="7 8">11-3813</strain>
    </source>
</reference>
<dbReference type="GO" id="GO:0000271">
    <property type="term" value="P:polysaccharide biosynthetic process"/>
    <property type="evidence" value="ECO:0007669"/>
    <property type="project" value="InterPro"/>
</dbReference>
<dbReference type="AlphaFoldDB" id="A0A1V3WMT2"/>
<dbReference type="InterPro" id="IPR007267">
    <property type="entry name" value="GtrA_DPMS_TM"/>
</dbReference>
<evidence type="ECO:0000256" key="1">
    <source>
        <dbReference type="ARBA" id="ARBA00004141"/>
    </source>
</evidence>
<evidence type="ECO:0000256" key="5">
    <source>
        <dbReference type="ARBA" id="ARBA00023136"/>
    </source>
</evidence>
<dbReference type="EMBL" id="MVBM01000008">
    <property type="protein sequence ID" value="OOK67591.1"/>
    <property type="molecule type" value="Genomic_DNA"/>
</dbReference>
<keyword evidence="4" id="KW-1133">Transmembrane helix</keyword>
<evidence type="ECO:0000256" key="4">
    <source>
        <dbReference type="ARBA" id="ARBA00022989"/>
    </source>
</evidence>
<organism evidence="7 8">
    <name type="scientific">Mycobacterium kansasii</name>
    <dbReference type="NCBI Taxonomy" id="1768"/>
    <lineage>
        <taxon>Bacteria</taxon>
        <taxon>Bacillati</taxon>
        <taxon>Actinomycetota</taxon>
        <taxon>Actinomycetes</taxon>
        <taxon>Mycobacteriales</taxon>
        <taxon>Mycobacteriaceae</taxon>
        <taxon>Mycobacterium</taxon>
    </lineage>
</organism>
<evidence type="ECO:0000256" key="2">
    <source>
        <dbReference type="ARBA" id="ARBA00009399"/>
    </source>
</evidence>
<keyword evidence="5" id="KW-0472">Membrane</keyword>
<evidence type="ECO:0000313" key="7">
    <source>
        <dbReference type="EMBL" id="OOK67591.1"/>
    </source>
</evidence>
<evidence type="ECO:0000256" key="3">
    <source>
        <dbReference type="ARBA" id="ARBA00022692"/>
    </source>
</evidence>
<protein>
    <submittedName>
        <fullName evidence="7">GtrA-like family protein</fullName>
    </submittedName>
</protein>
<dbReference type="Pfam" id="PF04138">
    <property type="entry name" value="GtrA_DPMS_TM"/>
    <property type="match status" value="1"/>
</dbReference>
<dbReference type="InterPro" id="IPR051401">
    <property type="entry name" value="GtrA_CellWall_Glycosyl"/>
</dbReference>
<feature type="domain" description="GtrA/DPMS transmembrane" evidence="6">
    <location>
        <begin position="1"/>
        <end position="43"/>
    </location>
</feature>
<accession>A0A1V3WMT2</accession>
<sequence>MIAGIVAVIASYVLNREWSFRDRGGRERHHEALLFFAFSGVGCC</sequence>
<dbReference type="PANTHER" id="PTHR38459">
    <property type="entry name" value="PROPHAGE BACTOPRENOL-LINKED GLUCOSE TRANSLOCASE HOMOLOG"/>
    <property type="match status" value="1"/>
</dbReference>
<dbReference type="Proteomes" id="UP000189229">
    <property type="component" value="Unassembled WGS sequence"/>
</dbReference>
<dbReference type="PANTHER" id="PTHR38459:SF1">
    <property type="entry name" value="PROPHAGE BACTOPRENOL-LINKED GLUCOSE TRANSLOCASE HOMOLOG"/>
    <property type="match status" value="1"/>
</dbReference>
<dbReference type="GO" id="GO:0005886">
    <property type="term" value="C:plasma membrane"/>
    <property type="evidence" value="ECO:0007669"/>
    <property type="project" value="TreeGrafter"/>
</dbReference>